<dbReference type="EMBL" id="QGHD01000039">
    <property type="protein sequence ID" value="PWK91873.1"/>
    <property type="molecule type" value="Genomic_DNA"/>
</dbReference>
<gene>
    <name evidence="2" type="ORF">B0H50_1392</name>
</gene>
<keyword evidence="3" id="KW-1185">Reference proteome</keyword>
<name>A0ABX5LLN9_9BACT</name>
<organism evidence="2 3">
    <name type="scientific">Hallerella porci</name>
    <dbReference type="NCBI Taxonomy" id="1945871"/>
    <lineage>
        <taxon>Bacteria</taxon>
        <taxon>Pseudomonadati</taxon>
        <taxon>Fibrobacterota</taxon>
        <taxon>Fibrobacteria</taxon>
        <taxon>Fibrobacterales</taxon>
        <taxon>Fibrobacteraceae</taxon>
        <taxon>Hallerella</taxon>
    </lineage>
</organism>
<dbReference type="Proteomes" id="UP000245523">
    <property type="component" value="Unassembled WGS sequence"/>
</dbReference>
<evidence type="ECO:0000259" key="1">
    <source>
        <dbReference type="Pfam" id="PF12706"/>
    </source>
</evidence>
<comment type="caution">
    <text evidence="2">The sequence shown here is derived from an EMBL/GenBank/DDBJ whole genome shotgun (WGS) entry which is preliminary data.</text>
</comment>
<dbReference type="RefSeq" id="WP_106199994.1">
    <property type="nucleotide sequence ID" value="NZ_QGHD01000039.1"/>
</dbReference>
<dbReference type="SUPFAM" id="SSF56281">
    <property type="entry name" value="Metallo-hydrolase/oxidoreductase"/>
    <property type="match status" value="1"/>
</dbReference>
<evidence type="ECO:0000313" key="3">
    <source>
        <dbReference type="Proteomes" id="UP000245523"/>
    </source>
</evidence>
<dbReference type="InterPro" id="IPR036866">
    <property type="entry name" value="RibonucZ/Hydroxyglut_hydro"/>
</dbReference>
<dbReference type="PROSITE" id="PS51257">
    <property type="entry name" value="PROKAR_LIPOPROTEIN"/>
    <property type="match status" value="1"/>
</dbReference>
<accession>A0ABX5LLN9</accession>
<dbReference type="PANTHER" id="PTHR15032:SF4">
    <property type="entry name" value="N-ACYL-PHOSPHATIDYLETHANOLAMINE-HYDROLYZING PHOSPHOLIPASE D"/>
    <property type="match status" value="1"/>
</dbReference>
<dbReference type="Pfam" id="PF12706">
    <property type="entry name" value="Lactamase_B_2"/>
    <property type="match status" value="1"/>
</dbReference>
<feature type="domain" description="Metallo-beta-lactamase" evidence="1">
    <location>
        <begin position="110"/>
        <end position="318"/>
    </location>
</feature>
<dbReference type="InterPro" id="IPR001279">
    <property type="entry name" value="Metallo-B-lactamas"/>
</dbReference>
<protein>
    <submittedName>
        <fullName evidence="2">L-ascorbate metabolism protein UlaG (Beta-lactamase superfamily)</fullName>
    </submittedName>
</protein>
<reference evidence="2 3" key="1">
    <citation type="submission" date="2018-05" db="EMBL/GenBank/DDBJ databases">
        <title>Animal gut microbial communities from fecal samples from Wisconsin, USA.</title>
        <authorList>
            <person name="Neumann A."/>
        </authorList>
    </citation>
    <scope>NUCLEOTIDE SEQUENCE [LARGE SCALE GENOMIC DNA]</scope>
    <source>
        <strain evidence="2 3">UWS4</strain>
    </source>
</reference>
<evidence type="ECO:0000313" key="2">
    <source>
        <dbReference type="EMBL" id="PWK91873.1"/>
    </source>
</evidence>
<proteinExistence type="predicted"/>
<dbReference type="PANTHER" id="PTHR15032">
    <property type="entry name" value="N-ACYL-PHOSPHATIDYLETHANOLAMINE-HYDROLYZING PHOSPHOLIPASE D"/>
    <property type="match status" value="1"/>
</dbReference>
<dbReference type="Gene3D" id="3.60.15.10">
    <property type="entry name" value="Ribonuclease Z/Hydroxyacylglutathione hydrolase-like"/>
    <property type="match status" value="1"/>
</dbReference>
<sequence length="372" mass="42406">MLWLQKFLLFLLLILMSGILSCAEKSAGEVSLENLPLHHLPDGHFRNTDTLTEPIRDTMEVDSLVPTERTQLRPLPIFRGGEEIWADSSASSVTWIGHSTYCIKLKKLSILADPIFSERASPVQFFFGPKRGSPPGRALDSLPNVDLVLISHDHYDHLDRGSIKDIYKKWPACYFAVPLKVAAILEDWGIPKSQIIELDWWESRILSWKNLQDKLTLTFVPAHHTSRRGAFKSSRNATLWGGWMLEFEKKKLWFAGDIAMGDGSYYKEIAKKFAPVDVAFLPIGSYKPSRYTRVHVSPRQAAQLHQLVQSKKSFAMHWGTFSMVYERMDDPPKDLARAKKELQIPENDFIIPGLGEIVQIFVYSNLEQKNAP</sequence>